<evidence type="ECO:0000259" key="1">
    <source>
        <dbReference type="Pfam" id="PF01425"/>
    </source>
</evidence>
<dbReference type="InterPro" id="IPR000120">
    <property type="entry name" value="Amidase"/>
</dbReference>
<feature type="domain" description="Amidase" evidence="1">
    <location>
        <begin position="27"/>
        <end position="464"/>
    </location>
</feature>
<dbReference type="PANTHER" id="PTHR11895">
    <property type="entry name" value="TRANSAMIDASE"/>
    <property type="match status" value="1"/>
</dbReference>
<dbReference type="GO" id="GO:0003824">
    <property type="term" value="F:catalytic activity"/>
    <property type="evidence" value="ECO:0007669"/>
    <property type="project" value="InterPro"/>
</dbReference>
<reference evidence="2 3" key="1">
    <citation type="submission" date="2017-08" db="EMBL/GenBank/DDBJ databases">
        <title>Halomonas alkalisoli sp. nov., isolated from saline alkaline soil.</title>
        <authorList>
            <person name="Wang D."/>
            <person name="Zhang G."/>
        </authorList>
    </citation>
    <scope>NUCLEOTIDE SEQUENCE [LARGE SCALE GENOMIC DNA]</scope>
    <source>
        <strain evidence="2 3">WRN001</strain>
    </source>
</reference>
<dbReference type="SUPFAM" id="SSF75304">
    <property type="entry name" value="Amidase signature (AS) enzymes"/>
    <property type="match status" value="1"/>
</dbReference>
<dbReference type="PROSITE" id="PS00571">
    <property type="entry name" value="AMIDASES"/>
    <property type="match status" value="1"/>
</dbReference>
<gene>
    <name evidence="2" type="ORF">CK498_14200</name>
</gene>
<dbReference type="Proteomes" id="UP000217771">
    <property type="component" value="Unassembled WGS sequence"/>
</dbReference>
<dbReference type="PANTHER" id="PTHR11895:SF151">
    <property type="entry name" value="GLUTAMYL-TRNA(GLN) AMIDOTRANSFERASE SUBUNIT A"/>
    <property type="match status" value="1"/>
</dbReference>
<comment type="caution">
    <text evidence="2">The sequence shown here is derived from an EMBL/GenBank/DDBJ whole genome shotgun (WGS) entry which is preliminary data.</text>
</comment>
<proteinExistence type="predicted"/>
<evidence type="ECO:0000313" key="3">
    <source>
        <dbReference type="Proteomes" id="UP000217771"/>
    </source>
</evidence>
<dbReference type="EMBL" id="NSKB01000005">
    <property type="protein sequence ID" value="PAU76056.1"/>
    <property type="molecule type" value="Genomic_DNA"/>
</dbReference>
<dbReference type="Pfam" id="PF01425">
    <property type="entry name" value="Amidase"/>
    <property type="match status" value="1"/>
</dbReference>
<dbReference type="RefSeq" id="WP_095621525.1">
    <property type="nucleotide sequence ID" value="NZ_NSKB01000005.1"/>
</dbReference>
<dbReference type="InterPro" id="IPR020556">
    <property type="entry name" value="Amidase_CS"/>
</dbReference>
<protein>
    <submittedName>
        <fullName evidence="2">Amidase</fullName>
    </submittedName>
</protein>
<dbReference type="InterPro" id="IPR023631">
    <property type="entry name" value="Amidase_dom"/>
</dbReference>
<name>A0A2A2ESE8_9GAMM</name>
<keyword evidence="3" id="KW-1185">Reference proteome</keyword>
<evidence type="ECO:0000313" key="2">
    <source>
        <dbReference type="EMBL" id="PAU76056.1"/>
    </source>
</evidence>
<dbReference type="OrthoDB" id="8872210at2"/>
<organism evidence="2 3">
    <name type="scientific">Halomonas salipaludis</name>
    <dbReference type="NCBI Taxonomy" id="2032625"/>
    <lineage>
        <taxon>Bacteria</taxon>
        <taxon>Pseudomonadati</taxon>
        <taxon>Pseudomonadota</taxon>
        <taxon>Gammaproteobacteria</taxon>
        <taxon>Oceanospirillales</taxon>
        <taxon>Halomonadaceae</taxon>
        <taxon>Halomonas</taxon>
    </lineage>
</organism>
<accession>A0A2A2ESE8</accession>
<dbReference type="AlphaFoldDB" id="A0A2A2ESE8"/>
<dbReference type="InterPro" id="IPR036928">
    <property type="entry name" value="AS_sf"/>
</dbReference>
<dbReference type="Gene3D" id="3.90.1300.10">
    <property type="entry name" value="Amidase signature (AS) domain"/>
    <property type="match status" value="1"/>
</dbReference>
<sequence>MSDELLAASAQEIVRRIVEGDCSAEALVTASLARARRLAGLNAVVSLDAQGALDAARCIDIRRRAGEPLPPLAGLPLLAKDNIASAALPTTAATPALRDFRTKGNAPSLQHLMDAGAILLGKANLHEMASGTTCVHRLANPGSVRNPHAPECIAGGSSGGNAAAIAAGIVACGLGTDTGGSLRIPAALTGIVGFRPSHHPSSRTCRYNSHGFLPISPRHDTVGPMARTVADIRLLDDVLSGMPRLAPTPTPRGLRLGIASWFWSALDGESRRPLTRALERLTDAGVELVEIELDRLGELNARVSPIINLHEPLTSIPRFLQTFGLDEDNRRITLEEIVTQVACDDVRALLERTLSREQANAYPSAIHHSPALTSYLQHSFKTHRLEALCIPTTLIAARPLVTPDSEQLVIGGHHVSRFEAYIRNTTPLSSAGLPSLSLPAGTTDSGLPVGLELCAPLGEDDRLLALATALEPLLEAPPETDLAHLVNELEGGTVTP</sequence>